<proteinExistence type="predicted"/>
<sequence>MNCDWIDLLVGLHGEPELSVAVVEPPGAVDEALPHPEVEVAPNVDWNTLQIHEIRGGRWLGRQWVPRAVPVHGG</sequence>
<gene>
    <name evidence="1" type="ORF">SETIT_6G135800v2</name>
</gene>
<protein>
    <submittedName>
        <fullName evidence="1">Uncharacterized protein</fullName>
    </submittedName>
</protein>
<reference evidence="1" key="1">
    <citation type="journal article" date="2012" name="Nat. Biotechnol.">
        <title>Reference genome sequence of the model plant Setaria.</title>
        <authorList>
            <person name="Bennetzen J.L."/>
            <person name="Schmutz J."/>
            <person name="Wang H."/>
            <person name="Percifield R."/>
            <person name="Hawkins J."/>
            <person name="Pontaroli A.C."/>
            <person name="Estep M."/>
            <person name="Feng L."/>
            <person name="Vaughn J.N."/>
            <person name="Grimwood J."/>
            <person name="Jenkins J."/>
            <person name="Barry K."/>
            <person name="Lindquist E."/>
            <person name="Hellsten U."/>
            <person name="Deshpande S."/>
            <person name="Wang X."/>
            <person name="Wu X."/>
            <person name="Mitros T."/>
            <person name="Triplett J."/>
            <person name="Yang X."/>
            <person name="Ye C.Y."/>
            <person name="Mauro-Herrera M."/>
            <person name="Wang L."/>
            <person name="Li P."/>
            <person name="Sharma M."/>
            <person name="Sharma R."/>
            <person name="Ronald P.C."/>
            <person name="Panaud O."/>
            <person name="Kellogg E.A."/>
            <person name="Brutnell T.P."/>
            <person name="Doust A.N."/>
            <person name="Tuskan G.A."/>
            <person name="Rokhsar D."/>
            <person name="Devos K.M."/>
        </authorList>
    </citation>
    <scope>NUCLEOTIDE SEQUENCE [LARGE SCALE GENOMIC DNA]</scope>
    <source>
        <strain evidence="1">Yugu1</strain>
    </source>
</reference>
<name>A0A368RL44_SETIT</name>
<accession>A0A368RL44</accession>
<organism evidence="1">
    <name type="scientific">Setaria italica</name>
    <name type="common">Foxtail millet</name>
    <name type="synonym">Panicum italicum</name>
    <dbReference type="NCBI Taxonomy" id="4555"/>
    <lineage>
        <taxon>Eukaryota</taxon>
        <taxon>Viridiplantae</taxon>
        <taxon>Streptophyta</taxon>
        <taxon>Embryophyta</taxon>
        <taxon>Tracheophyta</taxon>
        <taxon>Spermatophyta</taxon>
        <taxon>Magnoliopsida</taxon>
        <taxon>Liliopsida</taxon>
        <taxon>Poales</taxon>
        <taxon>Poaceae</taxon>
        <taxon>PACMAD clade</taxon>
        <taxon>Panicoideae</taxon>
        <taxon>Panicodae</taxon>
        <taxon>Paniceae</taxon>
        <taxon>Cenchrinae</taxon>
        <taxon>Setaria</taxon>
    </lineage>
</organism>
<reference evidence="1" key="2">
    <citation type="submission" date="2015-07" db="EMBL/GenBank/DDBJ databases">
        <authorList>
            <person name="Noorani M."/>
        </authorList>
    </citation>
    <scope>NUCLEOTIDE SEQUENCE</scope>
    <source>
        <strain evidence="1">Yugu1</strain>
    </source>
</reference>
<dbReference type="AlphaFoldDB" id="A0A368RL44"/>
<evidence type="ECO:0000313" key="1">
    <source>
        <dbReference type="EMBL" id="RCV30935.1"/>
    </source>
</evidence>
<dbReference type="EMBL" id="CM003533">
    <property type="protein sequence ID" value="RCV30935.1"/>
    <property type="molecule type" value="Genomic_DNA"/>
</dbReference>